<dbReference type="Proteomes" id="UP001228044">
    <property type="component" value="Unassembled WGS sequence"/>
</dbReference>
<dbReference type="Gene3D" id="1.10.287.1700">
    <property type="match status" value="1"/>
</dbReference>
<keyword evidence="6" id="KW-0145">Chemotaxis</keyword>
<evidence type="ECO:0000256" key="4">
    <source>
        <dbReference type="ARBA" id="ARBA00022448"/>
    </source>
</evidence>
<evidence type="ECO:0000256" key="3">
    <source>
        <dbReference type="ARBA" id="ARBA00020392"/>
    </source>
</evidence>
<evidence type="ECO:0000256" key="7">
    <source>
        <dbReference type="ARBA" id="ARBA00022795"/>
    </source>
</evidence>
<dbReference type="NCBIfam" id="TIGR02473">
    <property type="entry name" value="flagell_FliJ"/>
    <property type="match status" value="1"/>
</dbReference>
<dbReference type="InterPro" id="IPR012823">
    <property type="entry name" value="Flagell_FliJ"/>
</dbReference>
<keyword evidence="8" id="KW-0653">Protein transport</keyword>
<keyword evidence="10" id="KW-1006">Bacterial flagellum protein export</keyword>
<evidence type="ECO:0000256" key="8">
    <source>
        <dbReference type="ARBA" id="ARBA00022927"/>
    </source>
</evidence>
<evidence type="ECO:0000256" key="5">
    <source>
        <dbReference type="ARBA" id="ARBA00022475"/>
    </source>
</evidence>
<comment type="subcellular location">
    <subcellularLocation>
        <location evidence="1">Cell membrane</location>
        <topology evidence="1">Peripheral membrane protein</topology>
        <orientation evidence="1">Cytoplasmic side</orientation>
    </subcellularLocation>
</comment>
<evidence type="ECO:0000313" key="13">
    <source>
        <dbReference type="Proteomes" id="UP001228044"/>
    </source>
</evidence>
<dbReference type="InterPro" id="IPR052570">
    <property type="entry name" value="FliJ"/>
</dbReference>
<keyword evidence="5" id="KW-1003">Cell membrane</keyword>
<evidence type="ECO:0000256" key="2">
    <source>
        <dbReference type="ARBA" id="ARBA00010004"/>
    </source>
</evidence>
<reference evidence="12 13" key="1">
    <citation type="submission" date="2023-06" db="EMBL/GenBank/DDBJ databases">
        <title>Pelomonas sp. PFR6 16S ribosomal RNA gene Genome sequencing and assembly.</title>
        <authorList>
            <person name="Woo H."/>
        </authorList>
    </citation>
    <scope>NUCLEOTIDE SEQUENCE [LARGE SCALE GENOMIC DNA]</scope>
    <source>
        <strain evidence="12 13">PFR6</strain>
    </source>
</reference>
<keyword evidence="4" id="KW-0813">Transport</keyword>
<name>A0ABT8DRS5_9BURK</name>
<keyword evidence="11" id="KW-0175">Coiled coil</keyword>
<proteinExistence type="inferred from homology"/>
<evidence type="ECO:0000256" key="6">
    <source>
        <dbReference type="ARBA" id="ARBA00022500"/>
    </source>
</evidence>
<evidence type="ECO:0000313" key="12">
    <source>
        <dbReference type="EMBL" id="MDN3919768.1"/>
    </source>
</evidence>
<dbReference type="EMBL" id="JAUHHC010000002">
    <property type="protein sequence ID" value="MDN3919768.1"/>
    <property type="molecule type" value="Genomic_DNA"/>
</dbReference>
<dbReference type="PANTHER" id="PTHR38786:SF1">
    <property type="entry name" value="FLAGELLAR FLIJ PROTEIN"/>
    <property type="match status" value="1"/>
</dbReference>
<comment type="similarity">
    <text evidence="2">Belongs to the FliJ family.</text>
</comment>
<protein>
    <recommendedName>
        <fullName evidence="3">Flagellar FliJ protein</fullName>
    </recommendedName>
</protein>
<keyword evidence="12" id="KW-0282">Flagellum</keyword>
<dbReference type="InterPro" id="IPR053716">
    <property type="entry name" value="Flag_assembly_chemotaxis_eff"/>
</dbReference>
<feature type="coiled-coil region" evidence="11">
    <location>
        <begin position="9"/>
        <end position="43"/>
    </location>
</feature>
<keyword evidence="12" id="KW-0966">Cell projection</keyword>
<evidence type="ECO:0000256" key="1">
    <source>
        <dbReference type="ARBA" id="ARBA00004413"/>
    </source>
</evidence>
<dbReference type="PANTHER" id="PTHR38786">
    <property type="entry name" value="FLAGELLAR FLIJ PROTEIN"/>
    <property type="match status" value="1"/>
</dbReference>
<keyword evidence="9" id="KW-0472">Membrane</keyword>
<keyword evidence="7" id="KW-1005">Bacterial flagellum biogenesis</keyword>
<feature type="coiled-coil region" evidence="11">
    <location>
        <begin position="92"/>
        <end position="142"/>
    </location>
</feature>
<accession>A0ABT8DRS5</accession>
<comment type="caution">
    <text evidence="12">The sequence shown here is derived from an EMBL/GenBank/DDBJ whole genome shotgun (WGS) entry which is preliminary data.</text>
</comment>
<evidence type="ECO:0000256" key="9">
    <source>
        <dbReference type="ARBA" id="ARBA00023136"/>
    </source>
</evidence>
<organism evidence="12 13">
    <name type="scientific">Roseateles violae</name>
    <dbReference type="NCBI Taxonomy" id="3058042"/>
    <lineage>
        <taxon>Bacteria</taxon>
        <taxon>Pseudomonadati</taxon>
        <taxon>Pseudomonadota</taxon>
        <taxon>Betaproteobacteria</taxon>
        <taxon>Burkholderiales</taxon>
        <taxon>Sphaerotilaceae</taxon>
        <taxon>Roseateles</taxon>
    </lineage>
</organism>
<evidence type="ECO:0000256" key="11">
    <source>
        <dbReference type="SAM" id="Coils"/>
    </source>
</evidence>
<keyword evidence="12" id="KW-0969">Cilium</keyword>
<dbReference type="RefSeq" id="WP_290358098.1">
    <property type="nucleotide sequence ID" value="NZ_JAUHHC010000002.1"/>
</dbReference>
<dbReference type="Pfam" id="PF02050">
    <property type="entry name" value="FliJ"/>
    <property type="match status" value="1"/>
</dbReference>
<gene>
    <name evidence="12" type="primary">fliJ</name>
    <name evidence="12" type="ORF">QWJ38_05675</name>
</gene>
<evidence type="ECO:0000256" key="10">
    <source>
        <dbReference type="ARBA" id="ARBA00023225"/>
    </source>
</evidence>
<keyword evidence="13" id="KW-1185">Reference proteome</keyword>
<sequence length="161" mass="18300">MSAAASSNLQTLGVLLERAEAQRDEAQRQLLDVQQRAAAARNQHAQLNQYRGDYQQRWSQQFARQATMDIVGCYKSFGDRLDQAIDSQGHVAQHAEQRVERARENLRELEMRVAAIRKLIERRSLEAQRKAQRQEQKAVDEQAARAALAGFGNNPFVRLSA</sequence>